<organism evidence="1 2">
    <name type="scientific">Variovorax paradoxus</name>
    <dbReference type="NCBI Taxonomy" id="34073"/>
    <lineage>
        <taxon>Bacteria</taxon>
        <taxon>Pseudomonadati</taxon>
        <taxon>Pseudomonadota</taxon>
        <taxon>Betaproteobacteria</taxon>
        <taxon>Burkholderiales</taxon>
        <taxon>Comamonadaceae</taxon>
        <taxon>Variovorax</taxon>
    </lineage>
</organism>
<evidence type="ECO:0000313" key="1">
    <source>
        <dbReference type="EMBL" id="KIQ35280.1"/>
    </source>
</evidence>
<protein>
    <submittedName>
        <fullName evidence="1">Uncharacterized protein</fullName>
    </submittedName>
</protein>
<sequence length="104" mass="11460">MENFRKEFRLSRSFAVVDSDGARSCVQEYVMHLVPSHAAQSNRSMLGGVVYRLADGTAVRRTQPNRFKTADGDREFSVTGEHGQYLAAMAAGTECGALARFDLN</sequence>
<dbReference type="RefSeq" id="WP_155403731.1">
    <property type="nucleotide sequence ID" value="NZ_JXQQ01000010.1"/>
</dbReference>
<evidence type="ECO:0000313" key="2">
    <source>
        <dbReference type="Proteomes" id="UP000032067"/>
    </source>
</evidence>
<comment type="caution">
    <text evidence="1">The sequence shown here is derived from an EMBL/GenBank/DDBJ whole genome shotgun (WGS) entry which is preliminary data.</text>
</comment>
<proteinExistence type="predicted"/>
<dbReference type="AlphaFoldDB" id="A0A0D0N1P2"/>
<name>A0A0D0N1P2_VARPD</name>
<dbReference type="Proteomes" id="UP000032067">
    <property type="component" value="Unassembled WGS sequence"/>
</dbReference>
<dbReference type="EMBL" id="JXQQ01000010">
    <property type="protein sequence ID" value="KIQ35280.1"/>
    <property type="molecule type" value="Genomic_DNA"/>
</dbReference>
<reference evidence="1 2" key="1">
    <citation type="submission" date="2014-12" db="EMBL/GenBank/DDBJ databases">
        <title>16Stimator: statistical estimation of ribosomal gene copy numbers from draft genome assemblies.</title>
        <authorList>
            <person name="Perisin M.A."/>
            <person name="Vetter M."/>
            <person name="Gilbert J.A."/>
            <person name="Bergelson J."/>
        </authorList>
    </citation>
    <scope>NUCLEOTIDE SEQUENCE [LARGE SCALE GENOMIC DNA]</scope>
    <source>
        <strain evidence="1 2">MEDvA23</strain>
    </source>
</reference>
<accession>A0A0D0N1P2</accession>
<gene>
    <name evidence="1" type="ORF">RT97_05055</name>
</gene>